<feature type="region of interest" description="Disordered" evidence="1">
    <location>
        <begin position="176"/>
        <end position="204"/>
    </location>
</feature>
<proteinExistence type="predicted"/>
<evidence type="ECO:0000313" key="3">
    <source>
        <dbReference type="Proteomes" id="UP000432015"/>
    </source>
</evidence>
<feature type="compositionally biased region" description="Polar residues" evidence="1">
    <location>
        <begin position="1"/>
        <end position="12"/>
    </location>
</feature>
<dbReference type="Proteomes" id="UP000432015">
    <property type="component" value="Unassembled WGS sequence"/>
</dbReference>
<dbReference type="EMBL" id="WOFH01000002">
    <property type="protein sequence ID" value="MUN36292.1"/>
    <property type="molecule type" value="Genomic_DNA"/>
</dbReference>
<feature type="region of interest" description="Disordered" evidence="1">
    <location>
        <begin position="68"/>
        <end position="106"/>
    </location>
</feature>
<keyword evidence="3" id="KW-1185">Reference proteome</keyword>
<reference evidence="2 3" key="1">
    <citation type="submission" date="2019-11" db="EMBL/GenBank/DDBJ databases">
        <authorList>
            <person name="Cao P."/>
        </authorList>
    </citation>
    <scope>NUCLEOTIDE SEQUENCE [LARGE SCALE GENOMIC DNA]</scope>
    <source>
        <strain evidence="2 3">NEAU-AAG5</strain>
    </source>
</reference>
<feature type="region of interest" description="Disordered" evidence="1">
    <location>
        <begin position="1"/>
        <end position="45"/>
    </location>
</feature>
<name>A0A7K1KVR5_9ACTN</name>
<gene>
    <name evidence="2" type="ORF">GNZ18_06725</name>
</gene>
<organism evidence="2 3">
    <name type="scientific">Actinomadura litoris</name>
    <dbReference type="NCBI Taxonomy" id="2678616"/>
    <lineage>
        <taxon>Bacteria</taxon>
        <taxon>Bacillati</taxon>
        <taxon>Actinomycetota</taxon>
        <taxon>Actinomycetes</taxon>
        <taxon>Streptosporangiales</taxon>
        <taxon>Thermomonosporaceae</taxon>
        <taxon>Actinomadura</taxon>
    </lineage>
</organism>
<comment type="caution">
    <text evidence="2">The sequence shown here is derived from an EMBL/GenBank/DDBJ whole genome shotgun (WGS) entry which is preliminary data.</text>
</comment>
<evidence type="ECO:0000256" key="1">
    <source>
        <dbReference type="SAM" id="MobiDB-lite"/>
    </source>
</evidence>
<accession>A0A7K1KVR5</accession>
<protein>
    <submittedName>
        <fullName evidence="2">Uncharacterized protein</fullName>
    </submittedName>
</protein>
<sequence length="204" mass="21584">MTDSPAKQNPAQHSRGRHAKPPSALSIRWRRLAGGSPGGSRRRRASVAGAGAATLALATGLVVFGAVPGLPGGGAEAPRAEVAAHTGRPAPATAGVRPESVEDPDEVPEAVPYFESRDPEKKIARHVTDVRRSGDFLRVYTDLGESDENSKPALSLCEWTTQFLKDGGDDEPRVFVHGKSSDNGSVVLANKQSDKDDCEVPETR</sequence>
<evidence type="ECO:0000313" key="2">
    <source>
        <dbReference type="EMBL" id="MUN36292.1"/>
    </source>
</evidence>
<dbReference type="AlphaFoldDB" id="A0A7K1KVR5"/>
<dbReference type="RefSeq" id="WP_156215322.1">
    <property type="nucleotide sequence ID" value="NZ_WOFH01000002.1"/>
</dbReference>